<feature type="chain" id="PRO_5012626016" evidence="1">
    <location>
        <begin position="34"/>
        <end position="60"/>
    </location>
</feature>
<dbReference type="Proteomes" id="UP000195062">
    <property type="component" value="Unassembled WGS sequence"/>
</dbReference>
<proteinExistence type="predicted"/>
<name>A0A251XGT2_CLAMM</name>
<comment type="caution">
    <text evidence="2">The sequence shown here is derived from an EMBL/GenBank/DDBJ whole genome shotgun (WGS) entry which is preliminary data.</text>
</comment>
<dbReference type="EMBL" id="MDHH01000002">
    <property type="protein sequence ID" value="OUE02378.1"/>
    <property type="molecule type" value="Genomic_DNA"/>
</dbReference>
<organism evidence="2 3">
    <name type="scientific">Clavibacter michiganensis subsp. michiganensis</name>
    <dbReference type="NCBI Taxonomy" id="33013"/>
    <lineage>
        <taxon>Bacteria</taxon>
        <taxon>Bacillati</taxon>
        <taxon>Actinomycetota</taxon>
        <taxon>Actinomycetes</taxon>
        <taxon>Micrococcales</taxon>
        <taxon>Microbacteriaceae</taxon>
        <taxon>Clavibacter</taxon>
    </lineage>
</organism>
<protein>
    <submittedName>
        <fullName evidence="2">Uncharacterized protein</fullName>
    </submittedName>
</protein>
<keyword evidence="3" id="KW-1185">Reference proteome</keyword>
<gene>
    <name evidence="2" type="ORF">CMMCAS07_10200</name>
</gene>
<evidence type="ECO:0000256" key="1">
    <source>
        <dbReference type="SAM" id="SignalP"/>
    </source>
</evidence>
<keyword evidence="1" id="KW-0732">Signal</keyword>
<dbReference type="AlphaFoldDB" id="A0A251XGT2"/>
<evidence type="ECO:0000313" key="2">
    <source>
        <dbReference type="EMBL" id="OUE02378.1"/>
    </source>
</evidence>
<accession>A0A251XGT2</accession>
<evidence type="ECO:0000313" key="3">
    <source>
        <dbReference type="Proteomes" id="UP000195062"/>
    </source>
</evidence>
<sequence length="60" mass="5866">MIIPARRRPSPLLALTLALVVGVSLAGAAPAQAAPSGASLPLASVAAPSLPAPRSSWAAR</sequence>
<reference evidence="2 3" key="1">
    <citation type="submission" date="2016-08" db="EMBL/GenBank/DDBJ databases">
        <title>Genome sequence of Clavibacter michiganensis subsp. michiganensis strain CASJ007.</title>
        <authorList>
            <person name="Thapa S.P."/>
            <person name="Coaker G."/>
        </authorList>
    </citation>
    <scope>NUCLEOTIDE SEQUENCE [LARGE SCALE GENOMIC DNA]</scope>
    <source>
        <strain evidence="2">CASJ007</strain>
    </source>
</reference>
<feature type="signal peptide" evidence="1">
    <location>
        <begin position="1"/>
        <end position="33"/>
    </location>
</feature>